<gene>
    <name evidence="1" type="ORF">L6164_008638</name>
</gene>
<organism evidence="1 2">
    <name type="scientific">Bauhinia variegata</name>
    <name type="common">Purple orchid tree</name>
    <name type="synonym">Phanera variegata</name>
    <dbReference type="NCBI Taxonomy" id="167791"/>
    <lineage>
        <taxon>Eukaryota</taxon>
        <taxon>Viridiplantae</taxon>
        <taxon>Streptophyta</taxon>
        <taxon>Embryophyta</taxon>
        <taxon>Tracheophyta</taxon>
        <taxon>Spermatophyta</taxon>
        <taxon>Magnoliopsida</taxon>
        <taxon>eudicotyledons</taxon>
        <taxon>Gunneridae</taxon>
        <taxon>Pentapetalae</taxon>
        <taxon>rosids</taxon>
        <taxon>fabids</taxon>
        <taxon>Fabales</taxon>
        <taxon>Fabaceae</taxon>
        <taxon>Cercidoideae</taxon>
        <taxon>Cercideae</taxon>
        <taxon>Bauhiniinae</taxon>
        <taxon>Bauhinia</taxon>
    </lineage>
</organism>
<comment type="caution">
    <text evidence="1">The sequence shown here is derived from an EMBL/GenBank/DDBJ whole genome shotgun (WGS) entry which is preliminary data.</text>
</comment>
<name>A0ACB9PHD4_BAUVA</name>
<reference evidence="1 2" key="1">
    <citation type="journal article" date="2022" name="DNA Res.">
        <title>Chromosomal-level genome assembly of the orchid tree Bauhinia variegata (Leguminosae; Cercidoideae) supports the allotetraploid origin hypothesis of Bauhinia.</title>
        <authorList>
            <person name="Zhong Y."/>
            <person name="Chen Y."/>
            <person name="Zheng D."/>
            <person name="Pang J."/>
            <person name="Liu Y."/>
            <person name="Luo S."/>
            <person name="Meng S."/>
            <person name="Qian L."/>
            <person name="Wei D."/>
            <person name="Dai S."/>
            <person name="Zhou R."/>
        </authorList>
    </citation>
    <scope>NUCLEOTIDE SEQUENCE [LARGE SCALE GENOMIC DNA]</scope>
    <source>
        <strain evidence="1">BV-YZ2020</strain>
    </source>
</reference>
<evidence type="ECO:0000313" key="1">
    <source>
        <dbReference type="EMBL" id="KAI4347861.1"/>
    </source>
</evidence>
<sequence length="113" mass="12401">MEMLQRTVVEQAHELPTTIDGARSWPKLTLGHFASPAVTALEGDEDAEKDDMMLKNLIISSPIYHNAVLPPKSTLFELQMSSPREGKAAASDGKENIESMEWTSGGLEIYVQA</sequence>
<protein>
    <submittedName>
        <fullName evidence="1">Uncharacterized protein</fullName>
    </submittedName>
</protein>
<dbReference type="Proteomes" id="UP000828941">
    <property type="component" value="Chromosome 4"/>
</dbReference>
<proteinExistence type="predicted"/>
<keyword evidence="2" id="KW-1185">Reference proteome</keyword>
<accession>A0ACB9PHD4</accession>
<evidence type="ECO:0000313" key="2">
    <source>
        <dbReference type="Proteomes" id="UP000828941"/>
    </source>
</evidence>
<dbReference type="EMBL" id="CM039429">
    <property type="protein sequence ID" value="KAI4347861.1"/>
    <property type="molecule type" value="Genomic_DNA"/>
</dbReference>